<protein>
    <submittedName>
        <fullName evidence="3">Integrase catalytic region</fullName>
    </submittedName>
</protein>
<gene>
    <name evidence="3" type="ordered locus">Mesil_1894</name>
</gene>
<dbReference type="InterPro" id="IPR012337">
    <property type="entry name" value="RNaseH-like_sf"/>
</dbReference>
<feature type="domain" description="Integrase catalytic" evidence="2">
    <location>
        <begin position="234"/>
        <end position="427"/>
    </location>
</feature>
<evidence type="ECO:0000256" key="1">
    <source>
        <dbReference type="SAM" id="MobiDB-lite"/>
    </source>
</evidence>
<dbReference type="STRING" id="526227.Mesil_1894"/>
<dbReference type="AlphaFoldDB" id="D7BGF3"/>
<dbReference type="GO" id="GO:0015074">
    <property type="term" value="P:DNA integration"/>
    <property type="evidence" value="ECO:0007669"/>
    <property type="project" value="InterPro"/>
</dbReference>
<dbReference type="Gene3D" id="3.30.420.10">
    <property type="entry name" value="Ribonuclease H-like superfamily/Ribonuclease H"/>
    <property type="match status" value="1"/>
</dbReference>
<dbReference type="InterPro" id="IPR036397">
    <property type="entry name" value="RNaseH_sf"/>
</dbReference>
<evidence type="ECO:0000313" key="3">
    <source>
        <dbReference type="EMBL" id="ADH63769.1"/>
    </source>
</evidence>
<dbReference type="InterPro" id="IPR009057">
    <property type="entry name" value="Homeodomain-like_sf"/>
</dbReference>
<dbReference type="PROSITE" id="PS50994">
    <property type="entry name" value="INTEGRASE"/>
    <property type="match status" value="1"/>
</dbReference>
<evidence type="ECO:0000259" key="2">
    <source>
        <dbReference type="PROSITE" id="PS50994"/>
    </source>
</evidence>
<keyword evidence="4" id="KW-1185">Reference proteome</keyword>
<evidence type="ECO:0000313" key="4">
    <source>
        <dbReference type="Proteomes" id="UP000001916"/>
    </source>
</evidence>
<reference evidence="3 4" key="1">
    <citation type="journal article" date="2010" name="Stand. Genomic Sci.">
        <title>Complete genome sequence of Meiothermus silvanus type strain (VI-R2).</title>
        <authorList>
            <person name="Sikorski J."/>
            <person name="Tindall B.J."/>
            <person name="Lowry S."/>
            <person name="Lucas S."/>
            <person name="Nolan M."/>
            <person name="Copeland A."/>
            <person name="Glavina Del Rio T."/>
            <person name="Tice H."/>
            <person name="Cheng J.F."/>
            <person name="Han C."/>
            <person name="Pitluck S."/>
            <person name="Liolios K."/>
            <person name="Ivanova N."/>
            <person name="Mavromatis K."/>
            <person name="Mikhailova N."/>
            <person name="Pati A."/>
            <person name="Goodwin L."/>
            <person name="Chen A."/>
            <person name="Palaniappan K."/>
            <person name="Land M."/>
            <person name="Hauser L."/>
            <person name="Chang Y.J."/>
            <person name="Jeffries C.D."/>
            <person name="Rohde M."/>
            <person name="Goker M."/>
            <person name="Woyke T."/>
            <person name="Bristow J."/>
            <person name="Eisen J.A."/>
            <person name="Markowitz V."/>
            <person name="Hugenholtz P."/>
            <person name="Kyrpides N.C."/>
            <person name="Klenk H.P."/>
            <person name="Lapidus A."/>
        </authorList>
    </citation>
    <scope>NUCLEOTIDE SEQUENCE [LARGE SCALE GENOMIC DNA]</scope>
    <source>
        <strain evidence="4">ATCC 700542 / DSM 9946 / VI-R2</strain>
    </source>
</reference>
<proteinExistence type="predicted"/>
<sequence>MFTEVIAEIRPDGGSGKGGLYFDVDTLIPVFGHPVNPLPKTEAPAPVSAAPLVAVAPPLEPYAPRPLTPMPDLRQANPEGLAWATRVDTLARELVAVPRGGRLQRLQAFAKQEGVTLKTVYQWLAKLKRNGVLGPVRLKRADAGKSLIPPETESVLMSLWLHHPNFSAGRIRRLLELGAPELLTYRHGSRCRTLSERGIRDVRRRMEADPRMRVALMDEDQRREFLRTWAGRVVAEHANDLWEVDFTRCDTFVFDPQEYWRTGKLTPYRLRIHAALDVASGCVPAMVHSRLESQQPTSRMFALAMLPKPEVNDWHLRWPIWGRPRRVYSDNGKVYLSETTLRGLSALQIEHVRSRAWVSHTRGAIERFFETFHRGFERALPGYAGEDASRRSSWELERLTRNTLRWLEAGAPADQDPGPDRLLSEAEYMQQALLWLTMDYHKQALPGGKSREELWRQSVPQSSLVQFSLIDLFKIFSTATERTVAGNGTIRYNNMTLALEDGSLMAYQGQRVVVLEIENPLTGEPAYSLQLPRPDGTLAELGWAVEVDGPALSERARAHRQATRAQARALLREAEDLRARYLDPTWRQDTILSRSAQVPLERISLPAPGPKVVLDQGDTPQAQQRRQQLELERQAQDDPLLQSILTLMNPTAPLSDGAEEKERRQL</sequence>
<organism evidence="3 4">
    <name type="scientific">Allomeiothermus silvanus (strain ATCC 700542 / DSM 9946 / NBRC 106475 / NCIMB 13440 / VI-R2)</name>
    <name type="common">Thermus silvanus</name>
    <dbReference type="NCBI Taxonomy" id="526227"/>
    <lineage>
        <taxon>Bacteria</taxon>
        <taxon>Thermotogati</taxon>
        <taxon>Deinococcota</taxon>
        <taxon>Deinococci</taxon>
        <taxon>Thermales</taxon>
        <taxon>Thermaceae</taxon>
        <taxon>Allomeiothermus</taxon>
    </lineage>
</organism>
<feature type="region of interest" description="Disordered" evidence="1">
    <location>
        <begin position="606"/>
        <end position="630"/>
    </location>
</feature>
<dbReference type="RefSeq" id="WP_013158325.1">
    <property type="nucleotide sequence ID" value="NC_014212.1"/>
</dbReference>
<dbReference type="KEGG" id="msv:Mesil_1894"/>
<dbReference type="EMBL" id="CP002042">
    <property type="protein sequence ID" value="ADH63769.1"/>
    <property type="molecule type" value="Genomic_DNA"/>
</dbReference>
<dbReference type="SUPFAM" id="SSF46689">
    <property type="entry name" value="Homeodomain-like"/>
    <property type="match status" value="1"/>
</dbReference>
<dbReference type="Proteomes" id="UP000001916">
    <property type="component" value="Chromosome"/>
</dbReference>
<accession>D7BGF3</accession>
<name>D7BGF3_ALLS1</name>
<dbReference type="eggNOG" id="COG2801">
    <property type="taxonomic scope" value="Bacteria"/>
</dbReference>
<dbReference type="GO" id="GO:0003676">
    <property type="term" value="F:nucleic acid binding"/>
    <property type="evidence" value="ECO:0007669"/>
    <property type="project" value="InterPro"/>
</dbReference>
<dbReference type="SUPFAM" id="SSF53098">
    <property type="entry name" value="Ribonuclease H-like"/>
    <property type="match status" value="1"/>
</dbReference>
<dbReference type="HOGENOM" id="CLU_412068_0_0_0"/>
<dbReference type="InterPro" id="IPR001584">
    <property type="entry name" value="Integrase_cat-core"/>
</dbReference>